<dbReference type="EMBL" id="WJBU01000014">
    <property type="protein sequence ID" value="MRD48561.1"/>
    <property type="molecule type" value="Genomic_DNA"/>
</dbReference>
<organism evidence="2 3">
    <name type="scientific">Caenimonas koreensis DSM 17982</name>
    <dbReference type="NCBI Taxonomy" id="1121255"/>
    <lineage>
        <taxon>Bacteria</taxon>
        <taxon>Pseudomonadati</taxon>
        <taxon>Pseudomonadota</taxon>
        <taxon>Betaproteobacteria</taxon>
        <taxon>Burkholderiales</taxon>
        <taxon>Comamonadaceae</taxon>
        <taxon>Caenimonas</taxon>
    </lineage>
</organism>
<feature type="region of interest" description="Disordered" evidence="1">
    <location>
        <begin position="1"/>
        <end position="79"/>
    </location>
</feature>
<dbReference type="RefSeq" id="WP_153585884.1">
    <property type="nucleotide sequence ID" value="NZ_WJBU01000014.1"/>
</dbReference>
<accession>A0A844BDJ5</accession>
<proteinExistence type="predicted"/>
<sequence length="79" mass="8674">MTKPDNSGGETVPAQGEGQAERQQRVPRAPHERDESASSQEAGDAPTQEVGKQAKKDLDRGLVDTDKRAPMDRAYELQR</sequence>
<evidence type="ECO:0000256" key="1">
    <source>
        <dbReference type="SAM" id="MobiDB-lite"/>
    </source>
</evidence>
<gene>
    <name evidence="2" type="ORF">GHT07_14835</name>
</gene>
<dbReference type="AlphaFoldDB" id="A0A844BDJ5"/>
<name>A0A844BDJ5_9BURK</name>
<evidence type="ECO:0000313" key="3">
    <source>
        <dbReference type="Proteomes" id="UP000487350"/>
    </source>
</evidence>
<dbReference type="Proteomes" id="UP000487350">
    <property type="component" value="Unassembled WGS sequence"/>
</dbReference>
<keyword evidence="3" id="KW-1185">Reference proteome</keyword>
<feature type="compositionally biased region" description="Basic and acidic residues" evidence="1">
    <location>
        <begin position="19"/>
        <end position="36"/>
    </location>
</feature>
<protein>
    <submittedName>
        <fullName evidence="2">Uncharacterized protein</fullName>
    </submittedName>
</protein>
<reference evidence="2 3" key="1">
    <citation type="submission" date="2019-11" db="EMBL/GenBank/DDBJ databases">
        <title>Caenimonas koreensis gen. nov., sp. nov., isolated from activated sludge.</title>
        <authorList>
            <person name="Seung H.R."/>
        </authorList>
    </citation>
    <scope>NUCLEOTIDE SEQUENCE [LARGE SCALE GENOMIC DNA]</scope>
    <source>
        <strain evidence="2 3">EMB320</strain>
    </source>
</reference>
<dbReference type="OrthoDB" id="8852824at2"/>
<evidence type="ECO:0000313" key="2">
    <source>
        <dbReference type="EMBL" id="MRD48561.1"/>
    </source>
</evidence>
<feature type="compositionally biased region" description="Basic and acidic residues" evidence="1">
    <location>
        <begin position="52"/>
        <end position="79"/>
    </location>
</feature>
<comment type="caution">
    <text evidence="2">The sequence shown here is derived from an EMBL/GenBank/DDBJ whole genome shotgun (WGS) entry which is preliminary data.</text>
</comment>